<evidence type="ECO:0000256" key="1">
    <source>
        <dbReference type="SAM" id="MobiDB-lite"/>
    </source>
</evidence>
<feature type="compositionally biased region" description="Polar residues" evidence="1">
    <location>
        <begin position="45"/>
        <end position="61"/>
    </location>
</feature>
<reference evidence="2 3" key="1">
    <citation type="submission" date="2024-06" db="EMBL/GenBank/DDBJ databases">
        <title>Complete genome of Phlyctema vagabunda strain 19-DSS-EL-015.</title>
        <authorList>
            <person name="Fiorenzani C."/>
        </authorList>
    </citation>
    <scope>NUCLEOTIDE SEQUENCE [LARGE SCALE GENOMIC DNA]</scope>
    <source>
        <strain evidence="2 3">19-DSS-EL-015</strain>
    </source>
</reference>
<comment type="caution">
    <text evidence="2">The sequence shown here is derived from an EMBL/GenBank/DDBJ whole genome shotgun (WGS) entry which is preliminary data.</text>
</comment>
<feature type="compositionally biased region" description="Basic and acidic residues" evidence="1">
    <location>
        <begin position="221"/>
        <end position="240"/>
    </location>
</feature>
<organism evidence="2 3">
    <name type="scientific">Phlyctema vagabunda</name>
    <dbReference type="NCBI Taxonomy" id="108571"/>
    <lineage>
        <taxon>Eukaryota</taxon>
        <taxon>Fungi</taxon>
        <taxon>Dikarya</taxon>
        <taxon>Ascomycota</taxon>
        <taxon>Pezizomycotina</taxon>
        <taxon>Leotiomycetes</taxon>
        <taxon>Helotiales</taxon>
        <taxon>Dermateaceae</taxon>
        <taxon>Phlyctema</taxon>
    </lineage>
</organism>
<keyword evidence="3" id="KW-1185">Reference proteome</keyword>
<accession>A0ABR4PV17</accession>
<protein>
    <recommendedName>
        <fullName evidence="4">Zn(2)-C6 fungal-type domain-containing protein</fullName>
    </recommendedName>
</protein>
<dbReference type="EMBL" id="JBFCZG010000001">
    <property type="protein sequence ID" value="KAL3427091.1"/>
    <property type="molecule type" value="Genomic_DNA"/>
</dbReference>
<feature type="compositionally biased region" description="Low complexity" evidence="1">
    <location>
        <begin position="65"/>
        <end position="96"/>
    </location>
</feature>
<feature type="region of interest" description="Disordered" evidence="1">
    <location>
        <begin position="1"/>
        <end position="97"/>
    </location>
</feature>
<evidence type="ECO:0000313" key="3">
    <source>
        <dbReference type="Proteomes" id="UP001629113"/>
    </source>
</evidence>
<gene>
    <name evidence="2" type="ORF">PVAG01_00600</name>
</gene>
<name>A0ABR4PV17_9HELO</name>
<sequence length="247" mass="27641">MDQSSSLSFPTSHFYSLPSSPDRQDENENQDGQCPMDSDEESVGSLCTTTTWSALEPSTPQKGRCSSSCTTPDTSPNKSISPSQPAPSTTMTPASTEPKPAFYVPDLRDTCFQCAHLGLRCSFTSIHQRRTPAGPAPKGRWCSRCVRNGEPFCILQNAVRKEGHYLDEVRYEADGIARLTVLSRVRQLKAEKAEKYKWTLPAPKKWSRAFLRRVYPPLSERNSEPKSREEKNNGKVDGRRVVKTRPA</sequence>
<feature type="region of interest" description="Disordered" evidence="1">
    <location>
        <begin position="217"/>
        <end position="247"/>
    </location>
</feature>
<dbReference type="Proteomes" id="UP001629113">
    <property type="component" value="Unassembled WGS sequence"/>
</dbReference>
<feature type="compositionally biased region" description="Polar residues" evidence="1">
    <location>
        <begin position="1"/>
        <end position="21"/>
    </location>
</feature>
<proteinExistence type="predicted"/>
<evidence type="ECO:0008006" key="4">
    <source>
        <dbReference type="Google" id="ProtNLM"/>
    </source>
</evidence>
<evidence type="ECO:0000313" key="2">
    <source>
        <dbReference type="EMBL" id="KAL3427091.1"/>
    </source>
</evidence>